<dbReference type="Gene3D" id="3.10.50.40">
    <property type="match status" value="1"/>
</dbReference>
<evidence type="ECO:0000256" key="4">
    <source>
        <dbReference type="ARBA" id="ARBA00022692"/>
    </source>
</evidence>
<evidence type="ECO:0000256" key="5">
    <source>
        <dbReference type="ARBA" id="ARBA00022989"/>
    </source>
</evidence>
<keyword evidence="7" id="KW-0143">Chaperone</keyword>
<feature type="domain" description="PpiC" evidence="13">
    <location>
        <begin position="262"/>
        <end position="361"/>
    </location>
</feature>
<keyword evidence="2" id="KW-1003">Cell membrane</keyword>
<evidence type="ECO:0000256" key="3">
    <source>
        <dbReference type="ARBA" id="ARBA00022519"/>
    </source>
</evidence>
<dbReference type="InterPro" id="IPR027304">
    <property type="entry name" value="Trigger_fact/SurA_dom_sf"/>
</dbReference>
<evidence type="ECO:0000313" key="15">
    <source>
        <dbReference type="Proteomes" id="UP000006063"/>
    </source>
</evidence>
<dbReference type="KEGG" id="psc:A458_10430"/>
<dbReference type="InterPro" id="IPR046357">
    <property type="entry name" value="PPIase_dom_sf"/>
</dbReference>
<sequence length="619" mass="68482">MLQNIRDNSQGWIAKTIIGIIVMLLALTGFEAIFNAASNNQNAAEVNGEEISRYDLDQAMNMQRRQLAQQLGQDFDASLLDDRLLRDSALGSLIDRMLLLQSAKNANFAFSSEALDQLILQTPEFQVDGAFSAARFDQVIQQMGYSRLQFRQLLEQEMLIGQLRAGISGTGFVTDQQVDNFARLEMQTRDFATLTLPAQQEAIEVGDEQIKEYYEANADRFRTPEQVIVEYVELKKESFFDQVEVSDEELQELYQKQIANLAEQRRAAHILIETGGELSDDEAKAKIDEIATRVKNGDDFAVVAKEASQDPGSASEGGDLGFAGPGVYDPAFEDALYALNEGEVSAPVKSEFGWHIIKLLGVQSPEVPAFESLKPQLVRELKAQQVEQRFVETSKQLEDSAFEASDLAQPAQELGLMVQTTEAFGRDGGEGITANRQVIQAAFSDEVLVDGANSSVIELDPDTSIALRVKEHLKPAAIPLADVREDIVQQLQRSLAAEAARAKGEQLLADLRKGQQPNDAQWQAVEAATRSQEGVAPALLQAVFRMPRPEQQDKPSYSGVALSNGDYAVVRLNGVNEPEAALTDEEKLNYRRFLASRVGQQDFAAFRQKLQAEAEIERF</sequence>
<comment type="similarity">
    <text evidence="8">Belongs to the PpiD chaperone family.</text>
</comment>
<name>I4CTB6_STUST</name>
<dbReference type="GO" id="GO:0003755">
    <property type="term" value="F:peptidyl-prolyl cis-trans isomerase activity"/>
    <property type="evidence" value="ECO:0007669"/>
    <property type="project" value="UniProtKB-KW"/>
</dbReference>
<keyword evidence="5 12" id="KW-1133">Transmembrane helix</keyword>
<dbReference type="Pfam" id="PF13624">
    <property type="entry name" value="SurA_N_3"/>
    <property type="match status" value="1"/>
</dbReference>
<dbReference type="SUPFAM" id="SSF109998">
    <property type="entry name" value="Triger factor/SurA peptide-binding domain-like"/>
    <property type="match status" value="1"/>
</dbReference>
<dbReference type="InterPro" id="IPR052029">
    <property type="entry name" value="PpiD_chaperone"/>
</dbReference>
<evidence type="ECO:0000256" key="7">
    <source>
        <dbReference type="ARBA" id="ARBA00023186"/>
    </source>
</evidence>
<evidence type="ECO:0000256" key="6">
    <source>
        <dbReference type="ARBA" id="ARBA00023136"/>
    </source>
</evidence>
<evidence type="ECO:0000313" key="14">
    <source>
        <dbReference type="EMBL" id="AFM33323.1"/>
    </source>
</evidence>
<dbReference type="EMBL" id="CP003677">
    <property type="protein sequence ID" value="AFM33323.1"/>
    <property type="molecule type" value="Genomic_DNA"/>
</dbReference>
<dbReference type="SUPFAM" id="SSF54534">
    <property type="entry name" value="FKBP-like"/>
    <property type="match status" value="1"/>
</dbReference>
<evidence type="ECO:0000256" key="11">
    <source>
        <dbReference type="PROSITE-ProRule" id="PRU00278"/>
    </source>
</evidence>
<dbReference type="Pfam" id="PF00639">
    <property type="entry name" value="Rotamase"/>
    <property type="match status" value="1"/>
</dbReference>
<protein>
    <recommendedName>
        <fullName evidence="9">Periplasmic chaperone PpiD</fullName>
    </recommendedName>
    <alternativeName>
        <fullName evidence="10">Periplasmic folding chaperone</fullName>
    </alternativeName>
</protein>
<evidence type="ECO:0000259" key="13">
    <source>
        <dbReference type="PROSITE" id="PS50198"/>
    </source>
</evidence>
<keyword evidence="11 14" id="KW-0413">Isomerase</keyword>
<feature type="transmembrane region" description="Helical" evidence="12">
    <location>
        <begin position="12"/>
        <end position="34"/>
    </location>
</feature>
<dbReference type="RefSeq" id="WP_014820281.1">
    <property type="nucleotide sequence ID" value="NC_018028.1"/>
</dbReference>
<accession>I4CTB6</accession>
<dbReference type="PANTHER" id="PTHR47529:SF1">
    <property type="entry name" value="PERIPLASMIC CHAPERONE PPID"/>
    <property type="match status" value="1"/>
</dbReference>
<proteinExistence type="inferred from homology"/>
<reference evidence="14 15" key="1">
    <citation type="journal article" date="2012" name="J. Bacteriol.">
        <title>Complete Genome Sequence of the Naphthalene-Degrading Bacterium Pseudomonas stutzeri AN10 (CCUG 29243).</title>
        <authorList>
            <person name="Brunet-Galmes I."/>
            <person name="Busquets A."/>
            <person name="Pena A."/>
            <person name="Gomila M."/>
            <person name="Nogales B."/>
            <person name="Garcia-Valdes E."/>
            <person name="Lalucat J."/>
            <person name="Bennasar A."/>
            <person name="Bosch R."/>
        </authorList>
    </citation>
    <scope>NUCLEOTIDE SEQUENCE [LARGE SCALE GENOMIC DNA]</scope>
    <source>
        <strain evidence="14 15">CCUG 29243</strain>
    </source>
</reference>
<evidence type="ECO:0000256" key="12">
    <source>
        <dbReference type="SAM" id="Phobius"/>
    </source>
</evidence>
<keyword evidence="3" id="KW-0997">Cell inner membrane</keyword>
<gene>
    <name evidence="14" type="ORF">A458_10430</name>
</gene>
<evidence type="ECO:0000256" key="2">
    <source>
        <dbReference type="ARBA" id="ARBA00022475"/>
    </source>
</evidence>
<dbReference type="Proteomes" id="UP000006063">
    <property type="component" value="Chromosome"/>
</dbReference>
<evidence type="ECO:0000256" key="1">
    <source>
        <dbReference type="ARBA" id="ARBA00004382"/>
    </source>
</evidence>
<evidence type="ECO:0000256" key="8">
    <source>
        <dbReference type="ARBA" id="ARBA00038408"/>
    </source>
</evidence>
<dbReference type="InterPro" id="IPR000297">
    <property type="entry name" value="PPIase_PpiC"/>
</dbReference>
<evidence type="ECO:0000256" key="10">
    <source>
        <dbReference type="ARBA" id="ARBA00042775"/>
    </source>
</evidence>
<keyword evidence="11" id="KW-0697">Rotamase</keyword>
<dbReference type="PATRIC" id="fig|1196835.3.peg.2094"/>
<dbReference type="PROSITE" id="PS50198">
    <property type="entry name" value="PPIC_PPIASE_2"/>
    <property type="match status" value="1"/>
</dbReference>
<dbReference type="eggNOG" id="COG0760">
    <property type="taxonomic scope" value="Bacteria"/>
</dbReference>
<dbReference type="GO" id="GO:0005886">
    <property type="term" value="C:plasma membrane"/>
    <property type="evidence" value="ECO:0007669"/>
    <property type="project" value="UniProtKB-SubCell"/>
</dbReference>
<keyword evidence="6 12" id="KW-0472">Membrane</keyword>
<comment type="subcellular location">
    <subcellularLocation>
        <location evidence="1">Cell inner membrane</location>
        <topology evidence="1">Single-pass type II membrane protein</topology>
        <orientation evidence="1">Periplasmic side</orientation>
    </subcellularLocation>
</comment>
<dbReference type="Gene3D" id="1.10.4030.10">
    <property type="entry name" value="Porin chaperone SurA, peptide-binding domain"/>
    <property type="match status" value="1"/>
</dbReference>
<evidence type="ECO:0000256" key="9">
    <source>
        <dbReference type="ARBA" id="ARBA00040743"/>
    </source>
</evidence>
<dbReference type="AlphaFoldDB" id="I4CTB6"/>
<keyword evidence="4 12" id="KW-0812">Transmembrane</keyword>
<dbReference type="PANTHER" id="PTHR47529">
    <property type="entry name" value="PEPTIDYL-PROLYL CIS-TRANS ISOMERASE D"/>
    <property type="match status" value="1"/>
</dbReference>
<dbReference type="InterPro" id="IPR023058">
    <property type="entry name" value="PPIase_PpiC_CS"/>
</dbReference>
<dbReference type="PROSITE" id="PS01096">
    <property type="entry name" value="PPIC_PPIASE_1"/>
    <property type="match status" value="1"/>
</dbReference>
<dbReference type="HOGENOM" id="CLU_023843_1_1_6"/>
<organism evidence="14 15">
    <name type="scientific">Stutzerimonas stutzeri CCUG 29243</name>
    <dbReference type="NCBI Taxonomy" id="1196835"/>
    <lineage>
        <taxon>Bacteria</taxon>
        <taxon>Pseudomonadati</taxon>
        <taxon>Pseudomonadota</taxon>
        <taxon>Gammaproteobacteria</taxon>
        <taxon>Pseudomonadales</taxon>
        <taxon>Pseudomonadaceae</taxon>
        <taxon>Stutzerimonas</taxon>
    </lineage>
</organism>